<dbReference type="Pfam" id="PF11950">
    <property type="entry name" value="DUF3467"/>
    <property type="match status" value="1"/>
</dbReference>
<gene>
    <name evidence="1" type="ORF">EOJ36_05985</name>
</gene>
<dbReference type="Proteomes" id="UP000282832">
    <property type="component" value="Unassembled WGS sequence"/>
</dbReference>
<accession>A0A437PUN7</accession>
<evidence type="ECO:0000313" key="2">
    <source>
        <dbReference type="Proteomes" id="UP000282832"/>
    </source>
</evidence>
<evidence type="ECO:0000313" key="1">
    <source>
        <dbReference type="EMBL" id="RVU25962.1"/>
    </source>
</evidence>
<dbReference type="RefSeq" id="WP_127803339.1">
    <property type="nucleotide sequence ID" value="NZ_SACY01000002.1"/>
</dbReference>
<keyword evidence="2" id="KW-1185">Reference proteome</keyword>
<dbReference type="InterPro" id="IPR021857">
    <property type="entry name" value="DUF3467"/>
</dbReference>
<dbReference type="EMBL" id="SACY01000002">
    <property type="protein sequence ID" value="RVU25962.1"/>
    <property type="molecule type" value="Genomic_DNA"/>
</dbReference>
<organism evidence="1 2">
    <name type="scientific">Sandaracinomonas limnophila</name>
    <dbReference type="NCBI Taxonomy" id="1862386"/>
    <lineage>
        <taxon>Bacteria</taxon>
        <taxon>Pseudomonadati</taxon>
        <taxon>Bacteroidota</taxon>
        <taxon>Cytophagia</taxon>
        <taxon>Cytophagales</taxon>
        <taxon>Flectobacillaceae</taxon>
        <taxon>Sandaracinomonas</taxon>
    </lineage>
</organism>
<dbReference type="AlphaFoldDB" id="A0A437PUN7"/>
<name>A0A437PUN7_9BACT</name>
<dbReference type="OrthoDB" id="9813817at2"/>
<comment type="caution">
    <text evidence="1">The sequence shown here is derived from an EMBL/GenBank/DDBJ whole genome shotgun (WGS) entry which is preliminary data.</text>
</comment>
<proteinExistence type="predicted"/>
<reference evidence="1 2" key="1">
    <citation type="submission" date="2019-01" db="EMBL/GenBank/DDBJ databases">
        <authorList>
            <person name="Chen W.-M."/>
        </authorList>
    </citation>
    <scope>NUCLEOTIDE SEQUENCE [LARGE SCALE GENOMIC DNA]</scope>
    <source>
        <strain evidence="1 2">FSY-15</strain>
    </source>
</reference>
<sequence length="107" mass="11871">MKDPNPEENQLNIELPEEIAEGAYVNLALIAHSPSEFVMDFIRVLPGIPKGKVKSRVVMTPDHALRLLNALQENISKYEENFGSISKDNDLGGFDFPMNYNGPIGEA</sequence>
<protein>
    <submittedName>
        <fullName evidence="1">DUF3467 domain-containing protein</fullName>
    </submittedName>
</protein>